<name>A0A0W7WJA5_9RHOB</name>
<reference evidence="2 3" key="1">
    <citation type="submission" date="2015-12" db="EMBL/GenBank/DDBJ databases">
        <authorList>
            <person name="Shamseldin A."/>
            <person name="Moawad H."/>
            <person name="Abd El-Rahim W.M."/>
            <person name="Sadowsky M.J."/>
        </authorList>
    </citation>
    <scope>NUCLEOTIDE SEQUENCE [LARGE SCALE GENOMIC DNA]</scope>
    <source>
        <strain evidence="2 3">SJ5A-1</strain>
    </source>
</reference>
<protein>
    <submittedName>
        <fullName evidence="2">Uncharacterized protein</fullName>
    </submittedName>
</protein>
<feature type="chain" id="PRO_5006936333" evidence="1">
    <location>
        <begin position="20"/>
        <end position="183"/>
    </location>
</feature>
<evidence type="ECO:0000313" key="3">
    <source>
        <dbReference type="Proteomes" id="UP000054396"/>
    </source>
</evidence>
<dbReference type="Proteomes" id="UP000054396">
    <property type="component" value="Unassembled WGS sequence"/>
</dbReference>
<proteinExistence type="predicted"/>
<keyword evidence="1" id="KW-0732">Signal</keyword>
<accession>A0A0W7WJA5</accession>
<keyword evidence="3" id="KW-1185">Reference proteome</keyword>
<dbReference type="STRING" id="1685382.AVJ23_12085"/>
<feature type="signal peptide" evidence="1">
    <location>
        <begin position="1"/>
        <end position="19"/>
    </location>
</feature>
<dbReference type="OrthoDB" id="7265885at2"/>
<comment type="caution">
    <text evidence="2">The sequence shown here is derived from an EMBL/GenBank/DDBJ whole genome shotgun (WGS) entry which is preliminary data.</text>
</comment>
<gene>
    <name evidence="2" type="ORF">AVJ23_12085</name>
</gene>
<dbReference type="EMBL" id="LPXO01000006">
    <property type="protein sequence ID" value="KUF10609.1"/>
    <property type="molecule type" value="Genomic_DNA"/>
</dbReference>
<dbReference type="RefSeq" id="WP_058862448.1">
    <property type="nucleotide sequence ID" value="NZ_LPXO01000006.1"/>
</dbReference>
<dbReference type="AlphaFoldDB" id="A0A0W7WJA5"/>
<organism evidence="2 3">
    <name type="scientific">Pseudoponticoccus marisrubri</name>
    <dbReference type="NCBI Taxonomy" id="1685382"/>
    <lineage>
        <taxon>Bacteria</taxon>
        <taxon>Pseudomonadati</taxon>
        <taxon>Pseudomonadota</taxon>
        <taxon>Alphaproteobacteria</taxon>
        <taxon>Rhodobacterales</taxon>
        <taxon>Roseobacteraceae</taxon>
        <taxon>Pseudoponticoccus</taxon>
    </lineage>
</organism>
<evidence type="ECO:0000313" key="2">
    <source>
        <dbReference type="EMBL" id="KUF10609.1"/>
    </source>
</evidence>
<evidence type="ECO:0000256" key="1">
    <source>
        <dbReference type="SAM" id="SignalP"/>
    </source>
</evidence>
<sequence length="183" mass="19526">MPRILVLVAALACPTLVSADEVTDTLQSAIDAYEEGDIQYALDELDFARQRLLEMKTDSLGAFLPAAPEGWSRAVNSEMNAGLAMMGGGVGAEAEYDGPGGESVKITLMADNPMVSSMSAMISNASMMGLKVERINRQRFAAQDDQLMALVGNRVLVQGEGDLDLVRMLLETMDFQALAGFGS</sequence>